<sequence>MDALLAERAAGLTAPFWAAAGRGQLVRPVCRQCRLSHFTPKWSCPHCLSEDWAYEASTGRGVVYSSTVVHRGPDPTWPTPYVLAIVDMEEGWSMLSRLVVPSPGECESFGGRTVDVMFEPEGREPNRTLPVFSLTGSAT</sequence>
<dbReference type="SUPFAM" id="SSF50249">
    <property type="entry name" value="Nucleic acid-binding proteins"/>
    <property type="match status" value="1"/>
</dbReference>
<feature type="domain" description="ChsH2 rubredoxin-like zinc ribbon" evidence="2">
    <location>
        <begin position="17"/>
        <end position="52"/>
    </location>
</feature>
<evidence type="ECO:0000313" key="3">
    <source>
        <dbReference type="EMBL" id="CAB4934266.1"/>
    </source>
</evidence>
<accession>A0A6J7ITY8</accession>
<dbReference type="Gene3D" id="6.10.30.10">
    <property type="match status" value="1"/>
</dbReference>
<gene>
    <name evidence="3" type="ORF">UFOPK3752_00631</name>
</gene>
<dbReference type="PANTHER" id="PTHR34075:SF5">
    <property type="entry name" value="BLR3430 PROTEIN"/>
    <property type="match status" value="1"/>
</dbReference>
<evidence type="ECO:0000259" key="2">
    <source>
        <dbReference type="Pfam" id="PF12172"/>
    </source>
</evidence>
<dbReference type="InterPro" id="IPR002878">
    <property type="entry name" value="ChsH2_C"/>
</dbReference>
<dbReference type="InterPro" id="IPR052513">
    <property type="entry name" value="Thioester_dehydratase-like"/>
</dbReference>
<dbReference type="InterPro" id="IPR022002">
    <property type="entry name" value="ChsH2_Znr"/>
</dbReference>
<reference evidence="3" key="1">
    <citation type="submission" date="2020-05" db="EMBL/GenBank/DDBJ databases">
        <authorList>
            <person name="Chiriac C."/>
            <person name="Salcher M."/>
            <person name="Ghai R."/>
            <person name="Kavagutti S V."/>
        </authorList>
    </citation>
    <scope>NUCLEOTIDE SEQUENCE</scope>
</reference>
<feature type="domain" description="ChsH2 C-terminal OB-fold" evidence="1">
    <location>
        <begin position="55"/>
        <end position="110"/>
    </location>
</feature>
<evidence type="ECO:0000259" key="1">
    <source>
        <dbReference type="Pfam" id="PF01796"/>
    </source>
</evidence>
<name>A0A6J7ITY8_9ZZZZ</name>
<dbReference type="Pfam" id="PF12172">
    <property type="entry name" value="zf-ChsH2"/>
    <property type="match status" value="1"/>
</dbReference>
<protein>
    <submittedName>
        <fullName evidence="3">Unannotated protein</fullName>
    </submittedName>
</protein>
<proteinExistence type="predicted"/>
<dbReference type="PANTHER" id="PTHR34075">
    <property type="entry name" value="BLR3430 PROTEIN"/>
    <property type="match status" value="1"/>
</dbReference>
<dbReference type="AlphaFoldDB" id="A0A6J7ITY8"/>
<dbReference type="InterPro" id="IPR012340">
    <property type="entry name" value="NA-bd_OB-fold"/>
</dbReference>
<dbReference type="Pfam" id="PF01796">
    <property type="entry name" value="OB_ChsH2_C"/>
    <property type="match status" value="1"/>
</dbReference>
<dbReference type="EMBL" id="CAFBND010000017">
    <property type="protein sequence ID" value="CAB4934266.1"/>
    <property type="molecule type" value="Genomic_DNA"/>
</dbReference>
<organism evidence="3">
    <name type="scientific">freshwater metagenome</name>
    <dbReference type="NCBI Taxonomy" id="449393"/>
    <lineage>
        <taxon>unclassified sequences</taxon>
        <taxon>metagenomes</taxon>
        <taxon>ecological metagenomes</taxon>
    </lineage>
</organism>